<comment type="caution">
    <text evidence="2">The sequence shown here is derived from an EMBL/GenBank/DDBJ whole genome shotgun (WGS) entry which is preliminary data.</text>
</comment>
<proteinExistence type="predicted"/>
<dbReference type="Gene3D" id="2.40.10.10">
    <property type="entry name" value="Trypsin-like serine proteases"/>
    <property type="match status" value="2"/>
</dbReference>
<dbReference type="InterPro" id="IPR009003">
    <property type="entry name" value="Peptidase_S1_PA"/>
</dbReference>
<reference evidence="2 3" key="1">
    <citation type="submission" date="2020-08" db="EMBL/GenBank/DDBJ databases">
        <title>Sequencing the genomes of 1000 actinobacteria strains.</title>
        <authorList>
            <person name="Klenk H.-P."/>
        </authorList>
    </citation>
    <scope>NUCLEOTIDE SEQUENCE [LARGE SCALE GENOMIC DNA]</scope>
    <source>
        <strain evidence="2 3">DSM 45084</strain>
    </source>
</reference>
<dbReference type="EMBL" id="JACHJS010000001">
    <property type="protein sequence ID" value="MBB4965284.1"/>
    <property type="molecule type" value="Genomic_DNA"/>
</dbReference>
<dbReference type="SUPFAM" id="SSF50494">
    <property type="entry name" value="Trypsin-like serine proteases"/>
    <property type="match status" value="1"/>
</dbReference>
<dbReference type="RefSeq" id="WP_184668754.1">
    <property type="nucleotide sequence ID" value="NZ_BAABAI010000045.1"/>
</dbReference>
<dbReference type="CDD" id="cd21112">
    <property type="entry name" value="alphaLP-like"/>
    <property type="match status" value="1"/>
</dbReference>
<evidence type="ECO:0000256" key="1">
    <source>
        <dbReference type="SAM" id="SignalP"/>
    </source>
</evidence>
<dbReference type="InterPro" id="IPR043504">
    <property type="entry name" value="Peptidase_S1_PA_chymotrypsin"/>
</dbReference>
<gene>
    <name evidence="2" type="ORF">F4559_002643</name>
</gene>
<keyword evidence="3" id="KW-1185">Reference proteome</keyword>
<sequence>MFGGRKVALAVLIALSVSPTAQAEQPGVVDMVALSETNALLQASVPDSGALGVFFDERIGRFTVVLPPGVSTFVAADGTRPVVRRTATTRAALDTVDRRITELVTRDKALGYEVGSAYDLLRDTLVIQSNAPVEALTALTAGLPVKAEVRRSTERLRKSRQYDPAPHRGGAAISTAAGNCTSAFTVVSPDGDRYLVTAGHCGQFPGRPIGEPVWNTGSGEHLGYFYNWFYPDRDVALIANFDPGVFGHHIYVGGAEGTQKPVRAATDPVPGSSKYCHSGKNSFEQCGQRVVSLEGTLTSPEGTTRSLIAYDKGVSLRSGDSGAPFYWHTDDGHAVVVSGMSIGGKSDGTSYAEKWSLIAQSQGVQILKAP</sequence>
<keyword evidence="1" id="KW-0732">Signal</keyword>
<dbReference type="AlphaFoldDB" id="A0A7W7WVF5"/>
<evidence type="ECO:0000313" key="2">
    <source>
        <dbReference type="EMBL" id="MBB4965284.1"/>
    </source>
</evidence>
<feature type="signal peptide" evidence="1">
    <location>
        <begin position="1"/>
        <end position="23"/>
    </location>
</feature>
<protein>
    <submittedName>
        <fullName evidence="2">Uncharacterized protein</fullName>
    </submittedName>
</protein>
<name>A0A7W7WVF5_9PSEU</name>
<feature type="chain" id="PRO_5030937562" evidence="1">
    <location>
        <begin position="24"/>
        <end position="370"/>
    </location>
</feature>
<dbReference type="Proteomes" id="UP000542674">
    <property type="component" value="Unassembled WGS sequence"/>
</dbReference>
<evidence type="ECO:0000313" key="3">
    <source>
        <dbReference type="Proteomes" id="UP000542674"/>
    </source>
</evidence>
<organism evidence="2 3">
    <name type="scientific">Saccharothrix violaceirubra</name>
    <dbReference type="NCBI Taxonomy" id="413306"/>
    <lineage>
        <taxon>Bacteria</taxon>
        <taxon>Bacillati</taxon>
        <taxon>Actinomycetota</taxon>
        <taxon>Actinomycetes</taxon>
        <taxon>Pseudonocardiales</taxon>
        <taxon>Pseudonocardiaceae</taxon>
        <taxon>Saccharothrix</taxon>
    </lineage>
</organism>
<accession>A0A7W7WVF5</accession>